<reference evidence="1" key="1">
    <citation type="submission" date="2022-08" db="EMBL/GenBank/DDBJ databases">
        <authorList>
            <person name="Gutierrez-Valencia J."/>
        </authorList>
    </citation>
    <scope>NUCLEOTIDE SEQUENCE</scope>
</reference>
<dbReference type="EMBL" id="CAMGYJ010000003">
    <property type="protein sequence ID" value="CAI0392709.1"/>
    <property type="molecule type" value="Genomic_DNA"/>
</dbReference>
<evidence type="ECO:0000313" key="2">
    <source>
        <dbReference type="Proteomes" id="UP001154282"/>
    </source>
</evidence>
<proteinExistence type="predicted"/>
<keyword evidence="2" id="KW-1185">Reference proteome</keyword>
<dbReference type="Proteomes" id="UP001154282">
    <property type="component" value="Unassembled WGS sequence"/>
</dbReference>
<comment type="caution">
    <text evidence="1">The sequence shown here is derived from an EMBL/GenBank/DDBJ whole genome shotgun (WGS) entry which is preliminary data.</text>
</comment>
<evidence type="ECO:0000313" key="1">
    <source>
        <dbReference type="EMBL" id="CAI0392709.1"/>
    </source>
</evidence>
<dbReference type="AlphaFoldDB" id="A0AAV0I7S9"/>
<accession>A0AAV0I7S9</accession>
<organism evidence="1 2">
    <name type="scientific">Linum tenue</name>
    <dbReference type="NCBI Taxonomy" id="586396"/>
    <lineage>
        <taxon>Eukaryota</taxon>
        <taxon>Viridiplantae</taxon>
        <taxon>Streptophyta</taxon>
        <taxon>Embryophyta</taxon>
        <taxon>Tracheophyta</taxon>
        <taxon>Spermatophyta</taxon>
        <taxon>Magnoliopsida</taxon>
        <taxon>eudicotyledons</taxon>
        <taxon>Gunneridae</taxon>
        <taxon>Pentapetalae</taxon>
        <taxon>rosids</taxon>
        <taxon>fabids</taxon>
        <taxon>Malpighiales</taxon>
        <taxon>Linaceae</taxon>
        <taxon>Linum</taxon>
    </lineage>
</organism>
<feature type="non-terminal residue" evidence="1">
    <location>
        <position position="68"/>
    </location>
</feature>
<gene>
    <name evidence="1" type="ORF">LITE_LOCUS7643</name>
</gene>
<sequence length="68" mass="7747">MNKRVPRILPAVQTNSNCLGSSVLPIDKKKIVVLCTHIPISYISLLSFFNPYNWRARAPLIDPGSYYR</sequence>
<name>A0AAV0I7S9_9ROSI</name>
<protein>
    <submittedName>
        <fullName evidence="1">Uncharacterized protein</fullName>
    </submittedName>
</protein>